<evidence type="ECO:0000313" key="2">
    <source>
        <dbReference type="EMBL" id="SFE10164.1"/>
    </source>
</evidence>
<gene>
    <name evidence="2" type="ORF">SAMN05216245_101397</name>
</gene>
<evidence type="ECO:0000256" key="1">
    <source>
        <dbReference type="SAM" id="MobiDB-lite"/>
    </source>
</evidence>
<proteinExistence type="predicted"/>
<evidence type="ECO:0000313" key="3">
    <source>
        <dbReference type="Proteomes" id="UP000198896"/>
    </source>
</evidence>
<dbReference type="STRING" id="1123323.SAMN05216245_101397"/>
<dbReference type="EMBL" id="FONL01000001">
    <property type="protein sequence ID" value="SFE10164.1"/>
    <property type="molecule type" value="Genomic_DNA"/>
</dbReference>
<keyword evidence="3" id="KW-1185">Reference proteome</keyword>
<protein>
    <submittedName>
        <fullName evidence="2">Uncharacterized protein</fullName>
    </submittedName>
</protein>
<accession>A0A1I1XS87</accession>
<dbReference type="RefSeq" id="WP_093912568.1">
    <property type="nucleotide sequence ID" value="NZ_FONL01000001.1"/>
</dbReference>
<reference evidence="2 3" key="1">
    <citation type="submission" date="2016-10" db="EMBL/GenBank/DDBJ databases">
        <authorList>
            <person name="de Groot N.N."/>
        </authorList>
    </citation>
    <scope>NUCLEOTIDE SEQUENCE [LARGE SCALE GENOMIC DNA]</scope>
    <source>
        <strain evidence="2 3">DSM 9236</strain>
    </source>
</reference>
<sequence length="79" mass="9239">MKVKKGKSIPEPVNYDFPDPASDDDDELFGCDAFTLLHKAAEYERWAERARCCGRDDLAILYEIKAEEWFEWYKGMEQG</sequence>
<feature type="region of interest" description="Disordered" evidence="1">
    <location>
        <begin position="1"/>
        <end position="20"/>
    </location>
</feature>
<name>A0A1I1XS87_9FIRM</name>
<organism evidence="2 3">
    <name type="scientific">Succiniclasticum ruminis DSM 9236</name>
    <dbReference type="NCBI Taxonomy" id="1123323"/>
    <lineage>
        <taxon>Bacteria</taxon>
        <taxon>Bacillati</taxon>
        <taxon>Bacillota</taxon>
        <taxon>Negativicutes</taxon>
        <taxon>Acidaminococcales</taxon>
        <taxon>Acidaminococcaceae</taxon>
        <taxon>Succiniclasticum</taxon>
    </lineage>
</organism>
<dbReference type="AlphaFoldDB" id="A0A1I1XS87"/>
<dbReference type="Proteomes" id="UP000198896">
    <property type="component" value="Unassembled WGS sequence"/>
</dbReference>